<reference evidence="11" key="1">
    <citation type="submission" date="2020-10" db="EMBL/GenBank/DDBJ databases">
        <title>Ca. Dormibacterota MAGs.</title>
        <authorList>
            <person name="Montgomery K."/>
        </authorList>
    </citation>
    <scope>NUCLEOTIDE SEQUENCE [LARGE SCALE GENOMIC DNA]</scope>
    <source>
        <strain evidence="11">SC8812_S17_10</strain>
    </source>
</reference>
<dbReference type="PROSITE" id="PS50011">
    <property type="entry name" value="PROTEIN_KINASE_DOM"/>
    <property type="match status" value="1"/>
</dbReference>
<organism evidence="11 12">
    <name type="scientific">Candidatus Nephthysia bennettiae</name>
    <dbReference type="NCBI Taxonomy" id="3127016"/>
    <lineage>
        <taxon>Bacteria</taxon>
        <taxon>Bacillati</taxon>
        <taxon>Candidatus Dormiibacterota</taxon>
        <taxon>Candidatus Dormibacteria</taxon>
        <taxon>Candidatus Dormibacterales</taxon>
        <taxon>Candidatus Dormibacteraceae</taxon>
        <taxon>Candidatus Nephthysia</taxon>
    </lineage>
</organism>
<keyword evidence="4 9" id="KW-0547">Nucleotide-binding</keyword>
<dbReference type="PANTHER" id="PTHR43289">
    <property type="entry name" value="MITOGEN-ACTIVATED PROTEIN KINASE KINASE KINASE 20-RELATED"/>
    <property type="match status" value="1"/>
</dbReference>
<dbReference type="InterPro" id="IPR000719">
    <property type="entry name" value="Prot_kinase_dom"/>
</dbReference>
<comment type="catalytic activity">
    <reaction evidence="7">
        <text>L-threonyl-[protein] + ATP = O-phospho-L-threonyl-[protein] + ADP + H(+)</text>
        <dbReference type="Rhea" id="RHEA:46608"/>
        <dbReference type="Rhea" id="RHEA-COMP:11060"/>
        <dbReference type="Rhea" id="RHEA-COMP:11605"/>
        <dbReference type="ChEBI" id="CHEBI:15378"/>
        <dbReference type="ChEBI" id="CHEBI:30013"/>
        <dbReference type="ChEBI" id="CHEBI:30616"/>
        <dbReference type="ChEBI" id="CHEBI:61977"/>
        <dbReference type="ChEBI" id="CHEBI:456216"/>
        <dbReference type="EC" id="2.7.11.1"/>
    </reaction>
</comment>
<sequence length="288" mass="31072">MTHTTTIAGRYRIEGRLGVGGMSTVHLAFDNRLERYVALKLLAEHLADDPTFISRFRREALAAARLVHPNIVQVFDFGFDSGHHQHFIVMEHVPGNSCAELLRDHGHLELAQALSVVTQACRGLDYAHRNGVVHRDVKPGNLLVSDSEVVKLADFGIARAVDQSSITQVGSVLGTAAYLAPEQARGDEAGPRADLYSLGVVTYQLISGRLPYEASSLSELALKQQRESPIPLDELVPEVPHPLAQAVAMALSIDQRGRPATAVELAEALRNGARGISPPGAGDENFAT</sequence>
<dbReference type="RefSeq" id="WP_338198396.1">
    <property type="nucleotide sequence ID" value="NZ_JAEKNR010000009.1"/>
</dbReference>
<evidence type="ECO:0000256" key="6">
    <source>
        <dbReference type="ARBA" id="ARBA00022840"/>
    </source>
</evidence>
<dbReference type="PANTHER" id="PTHR43289:SF6">
    <property type="entry name" value="SERINE_THREONINE-PROTEIN KINASE NEKL-3"/>
    <property type="match status" value="1"/>
</dbReference>
<dbReference type="Pfam" id="PF00069">
    <property type="entry name" value="Pkinase"/>
    <property type="match status" value="1"/>
</dbReference>
<keyword evidence="3" id="KW-0808">Transferase</keyword>
<dbReference type="Gene3D" id="1.10.510.10">
    <property type="entry name" value="Transferase(Phosphotransferase) domain 1"/>
    <property type="match status" value="1"/>
</dbReference>
<feature type="domain" description="Protein kinase" evidence="10">
    <location>
        <begin position="11"/>
        <end position="270"/>
    </location>
</feature>
<dbReference type="SMART" id="SM00220">
    <property type="entry name" value="S_TKc"/>
    <property type="match status" value="1"/>
</dbReference>
<keyword evidence="5 11" id="KW-0418">Kinase</keyword>
<gene>
    <name evidence="11" type="ORF">JF922_00565</name>
</gene>
<evidence type="ECO:0000256" key="2">
    <source>
        <dbReference type="ARBA" id="ARBA00022527"/>
    </source>
</evidence>
<dbReference type="GO" id="GO:0004674">
    <property type="term" value="F:protein serine/threonine kinase activity"/>
    <property type="evidence" value="ECO:0007669"/>
    <property type="project" value="UniProtKB-KW"/>
</dbReference>
<keyword evidence="12" id="KW-1185">Reference proteome</keyword>
<feature type="non-terminal residue" evidence="11">
    <location>
        <position position="288"/>
    </location>
</feature>
<evidence type="ECO:0000256" key="9">
    <source>
        <dbReference type="PROSITE-ProRule" id="PRU10141"/>
    </source>
</evidence>
<dbReference type="CDD" id="cd14014">
    <property type="entry name" value="STKc_PknB_like"/>
    <property type="match status" value="1"/>
</dbReference>
<dbReference type="GO" id="GO:0005524">
    <property type="term" value="F:ATP binding"/>
    <property type="evidence" value="ECO:0007669"/>
    <property type="project" value="UniProtKB-UniRule"/>
</dbReference>
<accession>A0A934K3C5</accession>
<evidence type="ECO:0000256" key="7">
    <source>
        <dbReference type="ARBA" id="ARBA00047899"/>
    </source>
</evidence>
<protein>
    <recommendedName>
        <fullName evidence="1">non-specific serine/threonine protein kinase</fullName>
        <ecNumber evidence="1">2.7.11.1</ecNumber>
    </recommendedName>
</protein>
<dbReference type="AlphaFoldDB" id="A0A934K3C5"/>
<comment type="catalytic activity">
    <reaction evidence="8">
        <text>L-seryl-[protein] + ATP = O-phospho-L-seryl-[protein] + ADP + H(+)</text>
        <dbReference type="Rhea" id="RHEA:17989"/>
        <dbReference type="Rhea" id="RHEA-COMP:9863"/>
        <dbReference type="Rhea" id="RHEA-COMP:11604"/>
        <dbReference type="ChEBI" id="CHEBI:15378"/>
        <dbReference type="ChEBI" id="CHEBI:29999"/>
        <dbReference type="ChEBI" id="CHEBI:30616"/>
        <dbReference type="ChEBI" id="CHEBI:83421"/>
        <dbReference type="ChEBI" id="CHEBI:456216"/>
        <dbReference type="EC" id="2.7.11.1"/>
    </reaction>
</comment>
<name>A0A934K3C5_9BACT</name>
<proteinExistence type="predicted"/>
<dbReference type="PROSITE" id="PS00108">
    <property type="entry name" value="PROTEIN_KINASE_ST"/>
    <property type="match status" value="1"/>
</dbReference>
<comment type="caution">
    <text evidence="11">The sequence shown here is derived from an EMBL/GenBank/DDBJ whole genome shotgun (WGS) entry which is preliminary data.</text>
</comment>
<dbReference type="InterPro" id="IPR011009">
    <property type="entry name" value="Kinase-like_dom_sf"/>
</dbReference>
<dbReference type="EC" id="2.7.11.1" evidence="1"/>
<evidence type="ECO:0000259" key="10">
    <source>
        <dbReference type="PROSITE" id="PS50011"/>
    </source>
</evidence>
<keyword evidence="2 11" id="KW-0723">Serine/threonine-protein kinase</keyword>
<feature type="binding site" evidence="9">
    <location>
        <position position="40"/>
    </location>
    <ligand>
        <name>ATP</name>
        <dbReference type="ChEBI" id="CHEBI:30616"/>
    </ligand>
</feature>
<dbReference type="SUPFAM" id="SSF56112">
    <property type="entry name" value="Protein kinase-like (PK-like)"/>
    <property type="match status" value="1"/>
</dbReference>
<dbReference type="FunFam" id="3.30.200.20:FF:000035">
    <property type="entry name" value="Serine/threonine protein kinase Stk1"/>
    <property type="match status" value="1"/>
</dbReference>
<dbReference type="FunFam" id="1.10.510.10:FF:000021">
    <property type="entry name" value="Serine/threonine protein kinase"/>
    <property type="match status" value="1"/>
</dbReference>
<evidence type="ECO:0000256" key="8">
    <source>
        <dbReference type="ARBA" id="ARBA00048679"/>
    </source>
</evidence>
<evidence type="ECO:0000256" key="3">
    <source>
        <dbReference type="ARBA" id="ARBA00022679"/>
    </source>
</evidence>
<evidence type="ECO:0000256" key="5">
    <source>
        <dbReference type="ARBA" id="ARBA00022777"/>
    </source>
</evidence>
<evidence type="ECO:0000313" key="12">
    <source>
        <dbReference type="Proteomes" id="UP000612893"/>
    </source>
</evidence>
<dbReference type="InterPro" id="IPR017441">
    <property type="entry name" value="Protein_kinase_ATP_BS"/>
</dbReference>
<dbReference type="Gene3D" id="3.30.200.20">
    <property type="entry name" value="Phosphorylase Kinase, domain 1"/>
    <property type="match status" value="1"/>
</dbReference>
<dbReference type="PROSITE" id="PS00107">
    <property type="entry name" value="PROTEIN_KINASE_ATP"/>
    <property type="match status" value="1"/>
</dbReference>
<keyword evidence="6 9" id="KW-0067">ATP-binding</keyword>
<dbReference type="EMBL" id="JAEKNR010000009">
    <property type="protein sequence ID" value="MBJ7596567.1"/>
    <property type="molecule type" value="Genomic_DNA"/>
</dbReference>
<evidence type="ECO:0000256" key="4">
    <source>
        <dbReference type="ARBA" id="ARBA00022741"/>
    </source>
</evidence>
<dbReference type="InterPro" id="IPR008271">
    <property type="entry name" value="Ser/Thr_kinase_AS"/>
</dbReference>
<evidence type="ECO:0000313" key="11">
    <source>
        <dbReference type="EMBL" id="MBJ7596567.1"/>
    </source>
</evidence>
<dbReference type="Proteomes" id="UP000612893">
    <property type="component" value="Unassembled WGS sequence"/>
</dbReference>
<evidence type="ECO:0000256" key="1">
    <source>
        <dbReference type="ARBA" id="ARBA00012513"/>
    </source>
</evidence>